<comment type="caution">
    <text evidence="1">The sequence shown here is derived from an EMBL/GenBank/DDBJ whole genome shotgun (WGS) entry which is preliminary data.</text>
</comment>
<dbReference type="EMBL" id="JADXDR010000183">
    <property type="protein sequence ID" value="KAI7836544.1"/>
    <property type="molecule type" value="Genomic_DNA"/>
</dbReference>
<keyword evidence="2" id="KW-1185">Reference proteome</keyword>
<accession>A0AAD5DHX1</accession>
<dbReference type="AlphaFoldDB" id="A0AAD5DHX1"/>
<name>A0AAD5DHX1_9CHLO</name>
<evidence type="ECO:0000313" key="1">
    <source>
        <dbReference type="EMBL" id="KAI7836544.1"/>
    </source>
</evidence>
<organism evidence="1 2">
    <name type="scientific">Chlorella ohadii</name>
    <dbReference type="NCBI Taxonomy" id="2649997"/>
    <lineage>
        <taxon>Eukaryota</taxon>
        <taxon>Viridiplantae</taxon>
        <taxon>Chlorophyta</taxon>
        <taxon>core chlorophytes</taxon>
        <taxon>Trebouxiophyceae</taxon>
        <taxon>Chlorellales</taxon>
        <taxon>Chlorellaceae</taxon>
        <taxon>Chlorella clade</taxon>
        <taxon>Chlorella</taxon>
    </lineage>
</organism>
<dbReference type="InterPro" id="IPR011990">
    <property type="entry name" value="TPR-like_helical_dom_sf"/>
</dbReference>
<dbReference type="Gene3D" id="1.25.40.10">
    <property type="entry name" value="Tetratricopeptide repeat domain"/>
    <property type="match status" value="1"/>
</dbReference>
<sequence>MAADLGSGIRQLIAQVELQGRAGGYATAEADLQQLRSMLQAWEAYRAKQAKQCVEAFGAAVQHDAPILNPAGDPAFSRYLAQALLDCEKDPRVDALAVASGLAFFCLSDPRAIKLTDVKAGRKLDALADKHAESWQVNKATWRQLRSDRQMALKALTKAIQAGGPCGLHYTRARVLSNLKRLELAAADHAKFLELAPPDHRSVPDSHYALALDLLMQDGPNVDVAAARQHYEAGQRAEAAVAPWVGYEPSEAKMFARMMLDAPAFRGT</sequence>
<protein>
    <submittedName>
        <fullName evidence="1">Uncharacterized protein</fullName>
    </submittedName>
</protein>
<gene>
    <name evidence="1" type="ORF">COHA_009609</name>
</gene>
<dbReference type="Proteomes" id="UP001205105">
    <property type="component" value="Unassembled WGS sequence"/>
</dbReference>
<proteinExistence type="predicted"/>
<evidence type="ECO:0000313" key="2">
    <source>
        <dbReference type="Proteomes" id="UP001205105"/>
    </source>
</evidence>
<reference evidence="1" key="1">
    <citation type="submission" date="2020-11" db="EMBL/GenBank/DDBJ databases">
        <title>Chlorella ohadii genome sequencing and assembly.</title>
        <authorList>
            <person name="Murik O."/>
            <person name="Treves H."/>
            <person name="Kedem I."/>
            <person name="Shotland Y."/>
            <person name="Kaplan A."/>
        </authorList>
    </citation>
    <scope>NUCLEOTIDE SEQUENCE</scope>
    <source>
        <strain evidence="1">1</strain>
    </source>
</reference>
<dbReference type="SUPFAM" id="SSF48452">
    <property type="entry name" value="TPR-like"/>
    <property type="match status" value="1"/>
</dbReference>